<dbReference type="PANTHER" id="PTHR43204">
    <property type="entry name" value="ABC TRANSPORTER I FAMILY MEMBER 6, CHLOROPLASTIC"/>
    <property type="match status" value="1"/>
</dbReference>
<dbReference type="AlphaFoldDB" id="A0A831Z1H7"/>
<gene>
    <name evidence="5" type="primary">sufC</name>
    <name evidence="5" type="ORF">ENR01_02325</name>
</gene>
<dbReference type="SMART" id="SM00382">
    <property type="entry name" value="AAA"/>
    <property type="match status" value="1"/>
</dbReference>
<evidence type="ECO:0000256" key="1">
    <source>
        <dbReference type="ARBA" id="ARBA00006216"/>
    </source>
</evidence>
<dbReference type="Pfam" id="PF00005">
    <property type="entry name" value="ABC_tran"/>
    <property type="match status" value="1"/>
</dbReference>
<keyword evidence="2" id="KW-0547">Nucleotide-binding</keyword>
<organism evidence="5">
    <name type="scientific">candidate division WWE3 bacterium</name>
    <dbReference type="NCBI Taxonomy" id="2053526"/>
    <lineage>
        <taxon>Bacteria</taxon>
        <taxon>Katanobacteria</taxon>
    </lineage>
</organism>
<name>A0A831Z1H7_UNCKA</name>
<dbReference type="SUPFAM" id="SSF52540">
    <property type="entry name" value="P-loop containing nucleoside triphosphate hydrolases"/>
    <property type="match status" value="1"/>
</dbReference>
<protein>
    <submittedName>
        <fullName evidence="5">Fe-S cluster assembly ATPase SufC</fullName>
    </submittedName>
</protein>
<comment type="similarity">
    <text evidence="1">Belongs to the ABC transporter superfamily. Ycf16 family.</text>
</comment>
<dbReference type="InterPro" id="IPR010230">
    <property type="entry name" value="FeS-cluster_ATPase_SufC"/>
</dbReference>
<dbReference type="Gene3D" id="3.40.50.300">
    <property type="entry name" value="P-loop containing nucleotide triphosphate hydrolases"/>
    <property type="match status" value="1"/>
</dbReference>
<reference evidence="5" key="1">
    <citation type="journal article" date="2020" name="mSystems">
        <title>Genome- and Community-Level Interaction Insights into Carbon Utilization and Element Cycling Functions of Hydrothermarchaeota in Hydrothermal Sediment.</title>
        <authorList>
            <person name="Zhou Z."/>
            <person name="Liu Y."/>
            <person name="Xu W."/>
            <person name="Pan J."/>
            <person name="Luo Z.H."/>
            <person name="Li M."/>
        </authorList>
    </citation>
    <scope>NUCLEOTIDE SEQUENCE [LARGE SCALE GENOMIC DNA]</scope>
    <source>
        <strain evidence="5">SpSt-361</strain>
    </source>
</reference>
<keyword evidence="3" id="KW-0067">ATP-binding</keyword>
<dbReference type="CDD" id="cd03217">
    <property type="entry name" value="ABC_FeS_Assembly"/>
    <property type="match status" value="1"/>
</dbReference>
<dbReference type="InterPro" id="IPR003439">
    <property type="entry name" value="ABC_transporter-like_ATP-bd"/>
</dbReference>
<evidence type="ECO:0000256" key="2">
    <source>
        <dbReference type="ARBA" id="ARBA00022741"/>
    </source>
</evidence>
<dbReference type="GO" id="GO:0016887">
    <property type="term" value="F:ATP hydrolysis activity"/>
    <property type="evidence" value="ECO:0007669"/>
    <property type="project" value="InterPro"/>
</dbReference>
<evidence type="ECO:0000313" key="5">
    <source>
        <dbReference type="EMBL" id="HEX61969.1"/>
    </source>
</evidence>
<dbReference type="NCBIfam" id="TIGR01978">
    <property type="entry name" value="sufC"/>
    <property type="match status" value="1"/>
</dbReference>
<comment type="caution">
    <text evidence="5">The sequence shown here is derived from an EMBL/GenBank/DDBJ whole genome shotgun (WGS) entry which is preliminary data.</text>
</comment>
<evidence type="ECO:0000256" key="3">
    <source>
        <dbReference type="ARBA" id="ARBA00022840"/>
    </source>
</evidence>
<sequence length="239" mass="26365">MKRQKLEVRNLRVSVGDKEILRGVDLAIQSREIHALMGPNGSGKSTLALALAGHPSYTTQGKVYLGRRELISLSPEERFRAGLFLAFQHPIGIEGVSLFSLIKTVKREAAAGDVLAMLKDSLPKVGLGEDFLRRTVNLDLSGGEKKRSEVLQALVFNPRFAVFDEIDSGLDVDALKTIAENIRVLSDKGTGVLIITHYQRILKHLNPDFVHVLVRGRIAATGGRELAEKLEKEGYRAFQ</sequence>
<dbReference type="GO" id="GO:0005524">
    <property type="term" value="F:ATP binding"/>
    <property type="evidence" value="ECO:0007669"/>
    <property type="project" value="UniProtKB-KW"/>
</dbReference>
<dbReference type="PROSITE" id="PS50893">
    <property type="entry name" value="ABC_TRANSPORTER_2"/>
    <property type="match status" value="1"/>
</dbReference>
<evidence type="ECO:0000259" key="4">
    <source>
        <dbReference type="PROSITE" id="PS50893"/>
    </source>
</evidence>
<feature type="domain" description="ABC transporter" evidence="4">
    <location>
        <begin position="6"/>
        <end position="239"/>
    </location>
</feature>
<dbReference type="InterPro" id="IPR027417">
    <property type="entry name" value="P-loop_NTPase"/>
</dbReference>
<proteinExistence type="inferred from homology"/>
<dbReference type="PANTHER" id="PTHR43204:SF1">
    <property type="entry name" value="ABC TRANSPORTER I FAMILY MEMBER 6, CHLOROPLASTIC"/>
    <property type="match status" value="1"/>
</dbReference>
<dbReference type="InterPro" id="IPR003593">
    <property type="entry name" value="AAA+_ATPase"/>
</dbReference>
<dbReference type="EMBL" id="DSPJ01000064">
    <property type="protein sequence ID" value="HEX61969.1"/>
    <property type="molecule type" value="Genomic_DNA"/>
</dbReference>
<accession>A0A831Z1H7</accession>